<evidence type="ECO:0000313" key="2">
    <source>
        <dbReference type="Proteomes" id="UP000192923"/>
    </source>
</evidence>
<evidence type="ECO:0008006" key="3">
    <source>
        <dbReference type="Google" id="ProtNLM"/>
    </source>
</evidence>
<evidence type="ECO:0000313" key="1">
    <source>
        <dbReference type="EMBL" id="SMF96926.1"/>
    </source>
</evidence>
<keyword evidence="2" id="KW-1185">Reference proteome</keyword>
<dbReference type="STRING" id="1760988.SAMN02949497_4340"/>
<proteinExistence type="predicted"/>
<sequence>MAFDHHPPHADPEPGAKKILEALRGLRFGSVEITVHEGRIVQIERKEKFRLNLACPEAGTAEALEIRRS</sequence>
<dbReference type="Pfam" id="PF10055">
    <property type="entry name" value="DUF2292"/>
    <property type="match status" value="1"/>
</dbReference>
<dbReference type="OrthoDB" id="6905012at2"/>
<dbReference type="AlphaFoldDB" id="A0A1Y6D2W1"/>
<gene>
    <name evidence="1" type="ORF">SAMN02949497_4340</name>
</gene>
<protein>
    <recommendedName>
        <fullName evidence="3">DUF2292 domain-containing protein</fullName>
    </recommendedName>
</protein>
<dbReference type="InterPro" id="IPR018743">
    <property type="entry name" value="DUF2292"/>
</dbReference>
<dbReference type="Proteomes" id="UP000192923">
    <property type="component" value="Unassembled WGS sequence"/>
</dbReference>
<accession>A0A1Y6D2W1</accession>
<name>A0A1Y6D2W1_9GAMM</name>
<dbReference type="EMBL" id="FXAM01000001">
    <property type="protein sequence ID" value="SMF96926.1"/>
    <property type="molecule type" value="Genomic_DNA"/>
</dbReference>
<reference evidence="1 2" key="1">
    <citation type="submission" date="2016-12" db="EMBL/GenBank/DDBJ databases">
        <authorList>
            <person name="Song W.-J."/>
            <person name="Kurnit D.M."/>
        </authorList>
    </citation>
    <scope>NUCLEOTIDE SEQUENCE [LARGE SCALE GENOMIC DNA]</scope>
    <source>
        <strain evidence="1 2">175</strain>
    </source>
</reference>
<organism evidence="1 2">
    <name type="scientific">Methylomagnum ishizawai</name>
    <dbReference type="NCBI Taxonomy" id="1760988"/>
    <lineage>
        <taxon>Bacteria</taxon>
        <taxon>Pseudomonadati</taxon>
        <taxon>Pseudomonadota</taxon>
        <taxon>Gammaproteobacteria</taxon>
        <taxon>Methylococcales</taxon>
        <taxon>Methylococcaceae</taxon>
        <taxon>Methylomagnum</taxon>
    </lineage>
</organism>